<proteinExistence type="predicted"/>
<dbReference type="InterPro" id="IPR019585">
    <property type="entry name" value="Rpn7/CSN1"/>
</dbReference>
<reference evidence="6 7" key="1">
    <citation type="submission" date="2015-07" db="EMBL/GenBank/DDBJ databases">
        <title>Draft Genome Sequence of Malassezia furfur CBS1878 and Malassezia pachydermatis CBS1879.</title>
        <authorList>
            <person name="Triana S."/>
            <person name="Ohm R."/>
            <person name="Gonzalez A."/>
            <person name="DeCock H."/>
            <person name="Restrepo S."/>
            <person name="Celis A."/>
        </authorList>
    </citation>
    <scope>NUCLEOTIDE SEQUENCE [LARGE SCALE GENOMIC DNA]</scope>
    <source>
        <strain evidence="6 7">CBS 1879</strain>
    </source>
</reference>
<dbReference type="RefSeq" id="XP_017991288.1">
    <property type="nucleotide sequence ID" value="XM_018136429.1"/>
</dbReference>
<dbReference type="FunFam" id="1.25.40.570:FF:000005">
    <property type="entry name" value="26S proteasome regulatory subunit N7"/>
    <property type="match status" value="1"/>
</dbReference>
<keyword evidence="1" id="KW-0647">Proteasome</keyword>
<dbReference type="PROSITE" id="PS50250">
    <property type="entry name" value="PCI"/>
    <property type="match status" value="1"/>
</dbReference>
<dbReference type="InterPro" id="IPR049549">
    <property type="entry name" value="RPN7_PSMD6_C"/>
</dbReference>
<dbReference type="GO" id="GO:0008541">
    <property type="term" value="C:proteasome regulatory particle, lid subcomplex"/>
    <property type="evidence" value="ECO:0007669"/>
    <property type="project" value="UniProtKB-ARBA"/>
</dbReference>
<dbReference type="SUPFAM" id="SSF46785">
    <property type="entry name" value="Winged helix' DNA-binding domain"/>
    <property type="match status" value="1"/>
</dbReference>
<dbReference type="SUPFAM" id="SSF48452">
    <property type="entry name" value="TPR-like"/>
    <property type="match status" value="1"/>
</dbReference>
<dbReference type="AlphaFoldDB" id="A0A0M8MJD7"/>
<evidence type="ECO:0000256" key="2">
    <source>
        <dbReference type="ARBA" id="ARBA00093435"/>
    </source>
</evidence>
<dbReference type="SMART" id="SM00088">
    <property type="entry name" value="PINT"/>
    <property type="match status" value="1"/>
</dbReference>
<organism evidence="6 7">
    <name type="scientific">Malassezia pachydermatis</name>
    <dbReference type="NCBI Taxonomy" id="77020"/>
    <lineage>
        <taxon>Eukaryota</taxon>
        <taxon>Fungi</taxon>
        <taxon>Dikarya</taxon>
        <taxon>Basidiomycota</taxon>
        <taxon>Ustilaginomycotina</taxon>
        <taxon>Malasseziomycetes</taxon>
        <taxon>Malasseziales</taxon>
        <taxon>Malasseziaceae</taxon>
        <taxon>Malassezia</taxon>
    </lineage>
</organism>
<dbReference type="EMBL" id="LGAV01000005">
    <property type="protein sequence ID" value="KOS13656.1"/>
    <property type="molecule type" value="Genomic_DNA"/>
</dbReference>
<comment type="caution">
    <text evidence="6">The sequence shown here is derived from an EMBL/GenBank/DDBJ whole genome shotgun (WGS) entry which is preliminary data.</text>
</comment>
<comment type="subunit">
    <text evidence="3">The 26S proteasome is composed of a core protease, known as the 20S proteasome, capped at one or both ends by the 19S regulatory complex (RC). The RC is composed of at least 18 different subunits in two subcomplexes, the base and the lid, which form the portions proximal and distal to the 20S proteolytic core, respectively. Component of the lid subcomplex of the 19S RC.</text>
</comment>
<keyword evidence="7" id="KW-1185">Reference proteome</keyword>
<dbReference type="Gene3D" id="1.25.40.570">
    <property type="match status" value="1"/>
</dbReference>
<sequence length="389" mass="44129">MEEELVAPIPNPYVQQHLFLITRPYTDNETRAKKVEALLTQIEKDAMAPYYEFILADPSIAEVVPRKKELLDDLHAKNKAELERLEAAQKQAEDSEGDVELSTVLRRRAMYLAQIGDKEKALPAIDVALEKAPGAGSKIDLTLLKIRLGLFYGDTDITQTNIDKASALIEKGGDWDRRNRLTAYRGVYYASIRQFSEASKLFLEAQSTFTATELLDFTEFIKLTILTSVPTLSRRELKKLMESPEVLQTIDELPHLREFTSSLYNSEYATFFRALAAVEQAYLLPSRVLACHTQYYVREMRIKAFAQLLESYRSVALDRMAAAFGVSSEYMDKELSRFISAGRLPAVIDKVDGVIENRRPDQKNAQYSRIIKEGDVLLNALQKLSRTAL</sequence>
<evidence type="ECO:0000313" key="7">
    <source>
        <dbReference type="Proteomes" id="UP000037751"/>
    </source>
</evidence>
<dbReference type="OrthoDB" id="1452at2759"/>
<dbReference type="STRING" id="77020.A0A0M8MJD7"/>
<evidence type="ECO:0000313" key="6">
    <source>
        <dbReference type="EMBL" id="KOS13656.1"/>
    </source>
</evidence>
<gene>
    <name evidence="6" type="ORF">Malapachy_1933</name>
</gene>
<evidence type="ECO:0000259" key="5">
    <source>
        <dbReference type="PROSITE" id="PS50250"/>
    </source>
</evidence>
<dbReference type="VEuPathDB" id="FungiDB:Malapachy_1933"/>
<dbReference type="PANTHER" id="PTHR14145:SF1">
    <property type="entry name" value="26S PROTEASOME NON-ATPASE REGULATORY SUBUNIT 6"/>
    <property type="match status" value="1"/>
</dbReference>
<feature type="coiled-coil region" evidence="4">
    <location>
        <begin position="68"/>
        <end position="98"/>
    </location>
</feature>
<dbReference type="Pfam" id="PF10602">
    <property type="entry name" value="RPN7"/>
    <property type="match status" value="1"/>
</dbReference>
<evidence type="ECO:0000256" key="4">
    <source>
        <dbReference type="SAM" id="Coils"/>
    </source>
</evidence>
<protein>
    <submittedName>
        <fullName evidence="6">Pci-domain-containing protein</fullName>
    </submittedName>
</protein>
<dbReference type="GeneID" id="28728304"/>
<comment type="function">
    <text evidence="2">Component of the 19S cap proteasome complex which acts as a regulatory subunit of the 26S proteasome, involved in the ATP-dependent degradation of ubiquitinated proteins.</text>
</comment>
<dbReference type="Pfam" id="PF21154">
    <property type="entry name" value="RPN7_PSMD6_C"/>
    <property type="match status" value="1"/>
</dbReference>
<evidence type="ECO:0000256" key="3">
    <source>
        <dbReference type="ARBA" id="ARBA00093502"/>
    </source>
</evidence>
<keyword evidence="4" id="KW-0175">Coiled coil</keyword>
<dbReference type="Pfam" id="PF01399">
    <property type="entry name" value="PCI"/>
    <property type="match status" value="1"/>
</dbReference>
<dbReference type="InterPro" id="IPR011990">
    <property type="entry name" value="TPR-like_helical_dom_sf"/>
</dbReference>
<dbReference type="InterPro" id="IPR036390">
    <property type="entry name" value="WH_DNA-bd_sf"/>
</dbReference>
<dbReference type="Proteomes" id="UP000037751">
    <property type="component" value="Unassembled WGS sequence"/>
</dbReference>
<dbReference type="GO" id="GO:0043161">
    <property type="term" value="P:proteasome-mediated ubiquitin-dependent protein catabolic process"/>
    <property type="evidence" value="ECO:0007669"/>
    <property type="project" value="TreeGrafter"/>
</dbReference>
<name>A0A0M8MJD7_9BASI</name>
<dbReference type="InterPro" id="IPR045135">
    <property type="entry name" value="Rpn7_N"/>
</dbReference>
<feature type="domain" description="PCI" evidence="5">
    <location>
        <begin position="194"/>
        <end position="362"/>
    </location>
</feature>
<dbReference type="InterPro" id="IPR000717">
    <property type="entry name" value="PCI_dom"/>
</dbReference>
<dbReference type="PANTHER" id="PTHR14145">
    <property type="entry name" value="26S PROTESOME SUBUNIT 6"/>
    <property type="match status" value="1"/>
</dbReference>
<accession>A0A0M8MJD7</accession>
<evidence type="ECO:0000256" key="1">
    <source>
        <dbReference type="ARBA" id="ARBA00022942"/>
    </source>
</evidence>